<dbReference type="AlphaFoldDB" id="C3Y853"/>
<accession>C3Y853</accession>
<name>C3Y853_BRAFL</name>
<feature type="compositionally biased region" description="Basic residues" evidence="1">
    <location>
        <begin position="474"/>
        <end position="492"/>
    </location>
</feature>
<organism>
    <name type="scientific">Branchiostoma floridae</name>
    <name type="common">Florida lancelet</name>
    <name type="synonym">Amphioxus</name>
    <dbReference type="NCBI Taxonomy" id="7739"/>
    <lineage>
        <taxon>Eukaryota</taxon>
        <taxon>Metazoa</taxon>
        <taxon>Chordata</taxon>
        <taxon>Cephalochordata</taxon>
        <taxon>Leptocardii</taxon>
        <taxon>Amphioxiformes</taxon>
        <taxon>Branchiostomatidae</taxon>
        <taxon>Branchiostoma</taxon>
    </lineage>
</organism>
<protein>
    <submittedName>
        <fullName evidence="2">Uncharacterized protein</fullName>
    </submittedName>
</protein>
<dbReference type="EMBL" id="GG666491">
    <property type="protein sequence ID" value="EEN63522.1"/>
    <property type="molecule type" value="Genomic_DNA"/>
</dbReference>
<feature type="compositionally biased region" description="Basic and acidic residues" evidence="1">
    <location>
        <begin position="444"/>
        <end position="457"/>
    </location>
</feature>
<reference evidence="2" key="1">
    <citation type="journal article" date="2008" name="Nature">
        <title>The amphioxus genome and the evolution of the chordate karyotype.</title>
        <authorList>
            <consortium name="US DOE Joint Genome Institute (JGI-PGF)"/>
            <person name="Putnam N.H."/>
            <person name="Butts T."/>
            <person name="Ferrier D.E.K."/>
            <person name="Furlong R.F."/>
            <person name="Hellsten U."/>
            <person name="Kawashima T."/>
            <person name="Robinson-Rechavi M."/>
            <person name="Shoguchi E."/>
            <person name="Terry A."/>
            <person name="Yu J.-K."/>
            <person name="Benito-Gutierrez E.L."/>
            <person name="Dubchak I."/>
            <person name="Garcia-Fernandez J."/>
            <person name="Gibson-Brown J.J."/>
            <person name="Grigoriev I.V."/>
            <person name="Horton A.C."/>
            <person name="de Jong P.J."/>
            <person name="Jurka J."/>
            <person name="Kapitonov V.V."/>
            <person name="Kohara Y."/>
            <person name="Kuroki Y."/>
            <person name="Lindquist E."/>
            <person name="Lucas S."/>
            <person name="Osoegawa K."/>
            <person name="Pennacchio L.A."/>
            <person name="Salamov A.A."/>
            <person name="Satou Y."/>
            <person name="Sauka-Spengler T."/>
            <person name="Schmutz J."/>
            <person name="Shin-I T."/>
            <person name="Toyoda A."/>
            <person name="Bronner-Fraser M."/>
            <person name="Fujiyama A."/>
            <person name="Holland L.Z."/>
            <person name="Holland P.W.H."/>
            <person name="Satoh N."/>
            <person name="Rokhsar D.S."/>
        </authorList>
    </citation>
    <scope>NUCLEOTIDE SEQUENCE [LARGE SCALE GENOMIC DNA]</scope>
    <source>
        <strain evidence="2">S238N-H82</strain>
        <tissue evidence="2">Testes</tissue>
    </source>
</reference>
<feature type="compositionally biased region" description="Polar residues" evidence="1">
    <location>
        <begin position="253"/>
        <end position="266"/>
    </location>
</feature>
<feature type="region of interest" description="Disordered" evidence="1">
    <location>
        <begin position="246"/>
        <end position="284"/>
    </location>
</feature>
<proteinExistence type="predicted"/>
<dbReference type="PANTHER" id="PTHR46704">
    <property type="entry name" value="CXC DOMAIN-CONTAINING PROTEIN-RELATED"/>
    <property type="match status" value="1"/>
</dbReference>
<evidence type="ECO:0000313" key="2">
    <source>
        <dbReference type="EMBL" id="EEN63522.1"/>
    </source>
</evidence>
<sequence length="492" mass="55059">MSAIRDQCRKAINTKSYETKGRKRLRKKQMKTNDKVLTVSADRDLLGRLVIAARSRQIDLKDVLKYELCAIPLSITHADGSLRKPNKSLLLAELEKDIEAHPRLPPSDMSTAYIIDGIAMVQSVQTGGASFFGDLAINHYRLLTNNLRQACRRVDVVFDQYNNKSIKGGERLRRGQASVIEVKIQGTTTPTRQQWKKYIGKPKNKKKNLQSFLTQGWGEIGINQLQPGQKLIVRGGCEEGKRAVMDGEPTEANPLSTPRLLQSQTPKARKKPTPRSFVESTSRERIAKTEQPQLMRQVPVAAVPFKIMMSHMSNLGKREGCLDKDTQIRRLKQIKQSNSSDICQPRKQLNKYRRSISLASMPCAVWNGITEFANKWEGKQILGQKKTEFKTSLLDFQGASEAPETPPHPPPPEARGTPPPPPPPTPYHVAAQAHAGTDTGSDDEQPHHDIAPEDEQAHPGTESEVEVVYVGRGRSARIHTGKRRKNKSLYSK</sequence>
<dbReference type="PANTHER" id="PTHR46704:SF1">
    <property type="entry name" value="TELOMERE LENGTH REGULATION PROTEIN TEL2 HOMOLOG"/>
    <property type="match status" value="1"/>
</dbReference>
<dbReference type="eggNOG" id="ENOG502RYW1">
    <property type="taxonomic scope" value="Eukaryota"/>
</dbReference>
<evidence type="ECO:0000256" key="1">
    <source>
        <dbReference type="SAM" id="MobiDB-lite"/>
    </source>
</evidence>
<feature type="region of interest" description="Disordered" evidence="1">
    <location>
        <begin position="399"/>
        <end position="492"/>
    </location>
</feature>
<dbReference type="InParanoid" id="C3Y853"/>
<gene>
    <name evidence="2" type="ORF">BRAFLDRAFT_69943</name>
</gene>
<feature type="compositionally biased region" description="Pro residues" evidence="1">
    <location>
        <begin position="404"/>
        <end position="426"/>
    </location>
</feature>